<gene>
    <name evidence="1" type="ORF">GT755_21650</name>
</gene>
<comment type="caution">
    <text evidence="1">The sequence shown here is derived from an EMBL/GenBank/DDBJ whole genome shotgun (WGS) entry which is preliminary data.</text>
</comment>
<evidence type="ECO:0000313" key="1">
    <source>
        <dbReference type="EMBL" id="NAS24289.1"/>
    </source>
</evidence>
<organism evidence="1 2">
    <name type="scientific">Herbidospora solisilvae</name>
    <dbReference type="NCBI Taxonomy" id="2696284"/>
    <lineage>
        <taxon>Bacteria</taxon>
        <taxon>Bacillati</taxon>
        <taxon>Actinomycetota</taxon>
        <taxon>Actinomycetes</taxon>
        <taxon>Streptosporangiales</taxon>
        <taxon>Streptosporangiaceae</taxon>
        <taxon>Herbidospora</taxon>
    </lineage>
</organism>
<dbReference type="RefSeq" id="WP_161481476.1">
    <property type="nucleotide sequence ID" value="NZ_WXEW01000006.1"/>
</dbReference>
<dbReference type="EMBL" id="WXEW01000006">
    <property type="protein sequence ID" value="NAS24289.1"/>
    <property type="molecule type" value="Genomic_DNA"/>
</dbReference>
<dbReference type="Pfam" id="PF10604">
    <property type="entry name" value="Polyketide_cyc2"/>
    <property type="match status" value="1"/>
</dbReference>
<evidence type="ECO:0000313" key="2">
    <source>
        <dbReference type="Proteomes" id="UP000479526"/>
    </source>
</evidence>
<accession>A0A7C9N348</accession>
<dbReference type="SUPFAM" id="SSF55961">
    <property type="entry name" value="Bet v1-like"/>
    <property type="match status" value="1"/>
</dbReference>
<dbReference type="CDD" id="cd08862">
    <property type="entry name" value="SRPBCC_Smu440-like"/>
    <property type="match status" value="1"/>
</dbReference>
<dbReference type="Proteomes" id="UP000479526">
    <property type="component" value="Unassembled WGS sequence"/>
</dbReference>
<dbReference type="AlphaFoldDB" id="A0A7C9N348"/>
<dbReference type="Gene3D" id="3.30.530.20">
    <property type="match status" value="1"/>
</dbReference>
<dbReference type="InterPro" id="IPR019587">
    <property type="entry name" value="Polyketide_cyclase/dehydratase"/>
</dbReference>
<proteinExistence type="predicted"/>
<dbReference type="InterPro" id="IPR023393">
    <property type="entry name" value="START-like_dom_sf"/>
</dbReference>
<name>A0A7C9N348_9ACTN</name>
<reference evidence="1 2" key="1">
    <citation type="submission" date="2020-01" db="EMBL/GenBank/DDBJ databases">
        <title>Herbidospora sp. NEAU-GS84 nov., a novel actinomycete isolated from soil.</title>
        <authorList>
            <person name="Han L."/>
        </authorList>
    </citation>
    <scope>NUCLEOTIDE SEQUENCE [LARGE SCALE GENOMIC DNA]</scope>
    <source>
        <strain evidence="1 2">NEAU-GS84</strain>
    </source>
</reference>
<sequence length="139" mass="15429">MRYESTVVIDAPPSRVWEVFSDVARWPEWTPTVDTLDLLDPGPLRVGSRARIRQPRLPVAVWRVTEVVDGRRFTWVSGGPGLRTAGVHEVEAAPGGTRARLVIEQTGPLAPLVNLLAGKLTRRYLDQEGQGLKARSERP</sequence>
<keyword evidence="2" id="KW-1185">Reference proteome</keyword>
<protein>
    <submittedName>
        <fullName evidence="1">Polyketide cyclase</fullName>
    </submittedName>
</protein>